<organism evidence="2">
    <name type="scientific">uncultured Gemmatimonadaceae bacterium</name>
    <dbReference type="NCBI Taxonomy" id="246130"/>
    <lineage>
        <taxon>Bacteria</taxon>
        <taxon>Pseudomonadati</taxon>
        <taxon>Gemmatimonadota</taxon>
        <taxon>Gemmatimonadia</taxon>
        <taxon>Gemmatimonadales</taxon>
        <taxon>Gemmatimonadaceae</taxon>
        <taxon>environmental samples</taxon>
    </lineage>
</organism>
<dbReference type="EMBL" id="CADCTX010000346">
    <property type="protein sequence ID" value="CAA9314393.1"/>
    <property type="molecule type" value="Genomic_DNA"/>
</dbReference>
<feature type="region of interest" description="Disordered" evidence="1">
    <location>
        <begin position="50"/>
        <end position="72"/>
    </location>
</feature>
<name>A0A6J4KU75_9BACT</name>
<reference evidence="2" key="1">
    <citation type="submission" date="2020-02" db="EMBL/GenBank/DDBJ databases">
        <authorList>
            <person name="Meier V. D."/>
        </authorList>
    </citation>
    <scope>NUCLEOTIDE SEQUENCE</scope>
    <source>
        <strain evidence="2">AVDCRST_MAG40</strain>
    </source>
</reference>
<dbReference type="AlphaFoldDB" id="A0A6J4KU75"/>
<evidence type="ECO:0000256" key="1">
    <source>
        <dbReference type="SAM" id="MobiDB-lite"/>
    </source>
</evidence>
<proteinExistence type="predicted"/>
<sequence>MALIAFARAGALPVPPAAETCAPRREVIVGEDQRGERAAWCAYPPGRVRAAADSRTEQQRTSVHATRSRRGA</sequence>
<evidence type="ECO:0000313" key="2">
    <source>
        <dbReference type="EMBL" id="CAA9314393.1"/>
    </source>
</evidence>
<accession>A0A6J4KU75</accession>
<gene>
    <name evidence="2" type="ORF">AVDCRST_MAG40-1151</name>
</gene>
<protein>
    <submittedName>
        <fullName evidence="2">Uncharacterized protein</fullName>
    </submittedName>
</protein>